<keyword evidence="2" id="KW-1185">Reference proteome</keyword>
<feature type="non-terminal residue" evidence="1">
    <location>
        <position position="1"/>
    </location>
</feature>
<dbReference type="Proteomes" id="UP000606274">
    <property type="component" value="Unassembled WGS sequence"/>
</dbReference>
<reference evidence="1" key="1">
    <citation type="submission" date="2020-08" db="EMBL/GenBank/DDBJ databases">
        <title>Chromosome-level assembly of Southern catfish (Silurus meridionalis) provides insights into visual adaptation to the nocturnal and benthic lifestyles.</title>
        <authorList>
            <person name="Zhang Y."/>
            <person name="Wang D."/>
            <person name="Peng Z."/>
        </authorList>
    </citation>
    <scope>NUCLEOTIDE SEQUENCE</scope>
    <source>
        <strain evidence="1">SWU-2019-XX</strain>
        <tissue evidence="1">Muscle</tissue>
    </source>
</reference>
<evidence type="ECO:0000313" key="2">
    <source>
        <dbReference type="Proteomes" id="UP000606274"/>
    </source>
</evidence>
<evidence type="ECO:0000313" key="1">
    <source>
        <dbReference type="EMBL" id="KAF7690691.1"/>
    </source>
</evidence>
<organism evidence="1 2">
    <name type="scientific">Silurus meridionalis</name>
    <name type="common">Southern catfish</name>
    <name type="synonym">Silurus soldatovi meridionalis</name>
    <dbReference type="NCBI Taxonomy" id="175797"/>
    <lineage>
        <taxon>Eukaryota</taxon>
        <taxon>Metazoa</taxon>
        <taxon>Chordata</taxon>
        <taxon>Craniata</taxon>
        <taxon>Vertebrata</taxon>
        <taxon>Euteleostomi</taxon>
        <taxon>Actinopterygii</taxon>
        <taxon>Neopterygii</taxon>
        <taxon>Teleostei</taxon>
        <taxon>Ostariophysi</taxon>
        <taxon>Siluriformes</taxon>
        <taxon>Siluridae</taxon>
        <taxon>Silurus</taxon>
    </lineage>
</organism>
<sequence length="166" mass="18604">QPEAVHDCDREAKHAHAKRIHGHFTDSGDTGHMWQGIQVITNYKTTSPACDHDASLPDALNDFYAQFEVQNNMEARKTTTPPRDQVLCLTNTKVRTTLCRVNARKSAKLDNMLRKYANQLAGVSNISLRRNFVPMCLKTSTIVPVPKTSTVACHNDPVASRRTHTH</sequence>
<proteinExistence type="predicted"/>
<name>A0A8T0AGW4_SILME</name>
<accession>A0A8T0AGW4</accession>
<protein>
    <submittedName>
        <fullName evidence="1">Uncharacterized protein</fullName>
    </submittedName>
</protein>
<dbReference type="AlphaFoldDB" id="A0A8T0AGW4"/>
<feature type="non-terminal residue" evidence="1">
    <location>
        <position position="166"/>
    </location>
</feature>
<gene>
    <name evidence="1" type="ORF">HF521_012495</name>
</gene>
<dbReference type="EMBL" id="JABFDY010000023">
    <property type="protein sequence ID" value="KAF7690691.1"/>
    <property type="molecule type" value="Genomic_DNA"/>
</dbReference>
<comment type="caution">
    <text evidence="1">The sequence shown here is derived from an EMBL/GenBank/DDBJ whole genome shotgun (WGS) entry which is preliminary data.</text>
</comment>